<evidence type="ECO:0000256" key="1">
    <source>
        <dbReference type="SAM" id="SignalP"/>
    </source>
</evidence>
<dbReference type="Pfam" id="PF14289">
    <property type="entry name" value="DUF4369"/>
    <property type="match status" value="1"/>
</dbReference>
<keyword evidence="5" id="KW-1185">Reference proteome</keyword>
<feature type="chain" id="PRO_5047439274" description="Outer membrane protein beta-barrel domain-containing protein" evidence="1">
    <location>
        <begin position="26"/>
        <end position="375"/>
    </location>
</feature>
<feature type="domain" description="DUF4369" evidence="3">
    <location>
        <begin position="29"/>
        <end position="116"/>
    </location>
</feature>
<dbReference type="InterPro" id="IPR025380">
    <property type="entry name" value="DUF4369"/>
</dbReference>
<feature type="domain" description="Outer membrane protein beta-barrel" evidence="2">
    <location>
        <begin position="214"/>
        <end position="350"/>
    </location>
</feature>
<dbReference type="Proteomes" id="UP001500394">
    <property type="component" value="Unassembled WGS sequence"/>
</dbReference>
<evidence type="ECO:0000259" key="3">
    <source>
        <dbReference type="Pfam" id="PF14289"/>
    </source>
</evidence>
<sequence length="375" mass="41945">MKTFTLRFILSVALLCTLLTGTSWAQQPFTLKGKIGQYNAPAKLFLQYTEDGKQITEAIPLTDGKFEFKGTLKNATPANLYLVTSGNEADIKNAESFDLIINPASITLKGSALENVSVQYTHRPKIVTAQSSSSVTGETVDTKASSQSKSVTLEVGTKDDKDDSDKFPRAFGGITFTRLDWGLSRLLDDGKFSLSDDNQFMKYKKASNFGFDLAQFGLRVSDNFKTYISAGFEWNYLRLKQNILLKQDVSPIAYEQIDPNEVEYTKNILTSTYLRLPLTFEWRSDKNSKGERVKVAFGAMTGVLLKGTQRLKSKEQGKQKFKDNYSLASFQYGPFLRIGYDDLGIFAKYYVNDFFENSPAQKGLSNLAFGLTLGF</sequence>
<dbReference type="RefSeq" id="WP_345066207.1">
    <property type="nucleotide sequence ID" value="NZ_BAABGR010000015.1"/>
</dbReference>
<protein>
    <recommendedName>
        <fullName evidence="6">Outer membrane protein beta-barrel domain-containing protein</fullName>
    </recommendedName>
</protein>
<evidence type="ECO:0008006" key="6">
    <source>
        <dbReference type="Google" id="ProtNLM"/>
    </source>
</evidence>
<proteinExistence type="predicted"/>
<name>A0ABP8R0P4_9SPHI</name>
<dbReference type="InterPro" id="IPR025665">
    <property type="entry name" value="Beta-barrel_OMP_2"/>
</dbReference>
<evidence type="ECO:0000313" key="5">
    <source>
        <dbReference type="Proteomes" id="UP001500394"/>
    </source>
</evidence>
<gene>
    <name evidence="4" type="ORF">GCM10023173_12420</name>
</gene>
<keyword evidence="1" id="KW-0732">Signal</keyword>
<evidence type="ECO:0000259" key="2">
    <source>
        <dbReference type="Pfam" id="PF13568"/>
    </source>
</evidence>
<reference evidence="5" key="1">
    <citation type="journal article" date="2019" name="Int. J. Syst. Evol. Microbiol.">
        <title>The Global Catalogue of Microorganisms (GCM) 10K type strain sequencing project: providing services to taxonomists for standard genome sequencing and annotation.</title>
        <authorList>
            <consortium name="The Broad Institute Genomics Platform"/>
            <consortium name="The Broad Institute Genome Sequencing Center for Infectious Disease"/>
            <person name="Wu L."/>
            <person name="Ma J."/>
        </authorList>
    </citation>
    <scope>NUCLEOTIDE SEQUENCE [LARGE SCALE GENOMIC DNA]</scope>
    <source>
        <strain evidence="5">JCM 17858</strain>
    </source>
</reference>
<dbReference type="EMBL" id="BAABGR010000015">
    <property type="protein sequence ID" value="GAA4515065.1"/>
    <property type="molecule type" value="Genomic_DNA"/>
</dbReference>
<dbReference type="Pfam" id="PF13568">
    <property type="entry name" value="OMP_b-brl_2"/>
    <property type="match status" value="1"/>
</dbReference>
<organism evidence="4 5">
    <name type="scientific">Sphingobacterium thermophilum</name>
    <dbReference type="NCBI Taxonomy" id="768534"/>
    <lineage>
        <taxon>Bacteria</taxon>
        <taxon>Pseudomonadati</taxon>
        <taxon>Bacteroidota</taxon>
        <taxon>Sphingobacteriia</taxon>
        <taxon>Sphingobacteriales</taxon>
        <taxon>Sphingobacteriaceae</taxon>
        <taxon>Sphingobacterium</taxon>
    </lineage>
</organism>
<accession>A0ABP8R0P4</accession>
<feature type="signal peptide" evidence="1">
    <location>
        <begin position="1"/>
        <end position="25"/>
    </location>
</feature>
<evidence type="ECO:0000313" key="4">
    <source>
        <dbReference type="EMBL" id="GAA4515065.1"/>
    </source>
</evidence>
<comment type="caution">
    <text evidence="4">The sequence shown here is derived from an EMBL/GenBank/DDBJ whole genome shotgun (WGS) entry which is preliminary data.</text>
</comment>